<name>A0A250KGQ3_9BACT</name>
<reference evidence="2 3" key="1">
    <citation type="submission" date="2017-05" db="EMBL/GenBank/DDBJ databases">
        <title>whole genome sequence of Prevotella melaninogenica GAI 07411.</title>
        <authorList>
            <person name="Kondo Y."/>
            <person name="Hoshino T."/>
        </authorList>
    </citation>
    <scope>NUCLEOTIDE SEQUENCE [LARGE SCALE GENOMIC DNA]</scope>
    <source>
        <strain evidence="2 3">GAI 07411</strain>
    </source>
</reference>
<proteinExistence type="predicted"/>
<evidence type="ECO:0008006" key="4">
    <source>
        <dbReference type="Google" id="ProtNLM"/>
    </source>
</evidence>
<gene>
    <name evidence="2" type="ORF">PMEL1_00719</name>
</gene>
<dbReference type="InterPro" id="IPR058087">
    <property type="entry name" value="XAC2610_dom"/>
</dbReference>
<dbReference type="OrthoDB" id="5993839at2"/>
<dbReference type="NCBIfam" id="NF047539">
    <property type="entry name" value="XAC2610_fam"/>
    <property type="match status" value="1"/>
</dbReference>
<dbReference type="AlphaFoldDB" id="A0A250KGQ3"/>
<evidence type="ECO:0000313" key="2">
    <source>
        <dbReference type="EMBL" id="BBA28811.1"/>
    </source>
</evidence>
<feature type="chain" id="PRO_5013213481" description="VCBS repeat-containing protein" evidence="1">
    <location>
        <begin position="23"/>
        <end position="340"/>
    </location>
</feature>
<protein>
    <recommendedName>
        <fullName evidence="4">VCBS repeat-containing protein</fullName>
    </recommendedName>
</protein>
<evidence type="ECO:0000313" key="3">
    <source>
        <dbReference type="Proteomes" id="UP000267517"/>
    </source>
</evidence>
<accession>A0A250KGQ3</accession>
<dbReference type="Proteomes" id="UP000267517">
    <property type="component" value="Chromosome I"/>
</dbReference>
<organism evidence="2 3">
    <name type="scientific">Prevotella melaninogenica</name>
    <dbReference type="NCBI Taxonomy" id="28132"/>
    <lineage>
        <taxon>Bacteria</taxon>
        <taxon>Pseudomonadati</taxon>
        <taxon>Bacteroidota</taxon>
        <taxon>Bacteroidia</taxon>
        <taxon>Bacteroidales</taxon>
        <taxon>Prevotellaceae</taxon>
        <taxon>Prevotella</taxon>
    </lineage>
</organism>
<evidence type="ECO:0000256" key="1">
    <source>
        <dbReference type="SAM" id="SignalP"/>
    </source>
</evidence>
<sequence>MKRTFLLCFILLGWLHSAFGQATFNIDGFSEQYYGKVYFSDTTQTASAGWVEVYDRATKKKLIHVDANELSFDLHDGEIMANIAEIPYGEYSVLLYEDYNFDGIKDFAIMDGFNSCYGGPSFKIFLASDKEFIYNDAFTDLAQNYCGMFVVDNKNRLISTMEKSGCCLHYYSDFIVENNNPKLIRTRTDDCLKAPICTTTIEEWKGEKMTKTVTSTIDLDSEIISDYFKFHVDKENKDIILCNFYDDRLCYVILDAKQNVEFYYPFEELRQTSDFIFYRKNGKLTFKNKDASYTIYDKSGNMGIDITYKGKTHQWKGNPESRRGSLTKLMEVKYDNVVYQ</sequence>
<keyword evidence="1" id="KW-0732">Signal</keyword>
<dbReference type="RefSeq" id="WP_120173995.1">
    <property type="nucleotide sequence ID" value="NZ_AP018049.1"/>
</dbReference>
<feature type="signal peptide" evidence="1">
    <location>
        <begin position="1"/>
        <end position="22"/>
    </location>
</feature>
<dbReference type="EMBL" id="AP018049">
    <property type="protein sequence ID" value="BBA28811.1"/>
    <property type="molecule type" value="Genomic_DNA"/>
</dbReference>